<feature type="transmembrane region" description="Helical" evidence="12">
    <location>
        <begin position="55"/>
        <end position="74"/>
    </location>
</feature>
<evidence type="ECO:0000256" key="13">
    <source>
        <dbReference type="SAM" id="MobiDB-lite"/>
    </source>
</evidence>
<reference evidence="14 15" key="1">
    <citation type="submission" date="2016-10" db="EMBL/GenBank/DDBJ databases">
        <authorList>
            <person name="de Groot N.N."/>
        </authorList>
    </citation>
    <scope>NUCLEOTIDE SEQUENCE [LARGE SCALE GENOMIC DNA]</scope>
    <source>
        <strain evidence="14 15">CGMCC 1.9157</strain>
    </source>
</reference>
<proteinExistence type="inferred from homology"/>
<evidence type="ECO:0000256" key="4">
    <source>
        <dbReference type="ARBA" id="ARBA00022448"/>
    </source>
</evidence>
<keyword evidence="15" id="KW-1185">Reference proteome</keyword>
<keyword evidence="5 12" id="KW-1003">Cell membrane</keyword>
<comment type="caution">
    <text evidence="12">Lacks conserved residue(s) required for the propagation of feature annotation.</text>
</comment>
<dbReference type="NCBIfam" id="TIGR00810">
    <property type="entry name" value="secG"/>
    <property type="match status" value="1"/>
</dbReference>
<evidence type="ECO:0000256" key="11">
    <source>
        <dbReference type="ARBA" id="ARBA00025182"/>
    </source>
</evidence>
<dbReference type="Pfam" id="PF03840">
    <property type="entry name" value="SecG"/>
    <property type="match status" value="1"/>
</dbReference>
<gene>
    <name evidence="14" type="ORF">SAMN04488056_10453</name>
</gene>
<dbReference type="RefSeq" id="WP_090071456.1">
    <property type="nucleotide sequence ID" value="NZ_FOVR01000004.1"/>
</dbReference>
<keyword evidence="8 12" id="KW-1133">Transmembrane helix</keyword>
<dbReference type="GO" id="GO:0065002">
    <property type="term" value="P:intracellular protein transmembrane transport"/>
    <property type="evidence" value="ECO:0007669"/>
    <property type="project" value="TreeGrafter"/>
</dbReference>
<evidence type="ECO:0000256" key="7">
    <source>
        <dbReference type="ARBA" id="ARBA00022927"/>
    </source>
</evidence>
<evidence type="ECO:0000256" key="8">
    <source>
        <dbReference type="ARBA" id="ARBA00022989"/>
    </source>
</evidence>
<keyword evidence="7 12" id="KW-0653">Protein transport</keyword>
<dbReference type="Proteomes" id="UP000199236">
    <property type="component" value="Unassembled WGS sequence"/>
</dbReference>
<feature type="compositionally biased region" description="Polar residues" evidence="13">
    <location>
        <begin position="114"/>
        <end position="132"/>
    </location>
</feature>
<feature type="region of interest" description="Disordered" evidence="13">
    <location>
        <begin position="83"/>
        <end position="132"/>
    </location>
</feature>
<comment type="function">
    <text evidence="11 12">Involved in protein export. Participates in an early event of protein translocation.</text>
</comment>
<evidence type="ECO:0000256" key="6">
    <source>
        <dbReference type="ARBA" id="ARBA00022692"/>
    </source>
</evidence>
<evidence type="ECO:0000256" key="3">
    <source>
        <dbReference type="ARBA" id="ARBA00017876"/>
    </source>
</evidence>
<dbReference type="GO" id="GO:0015450">
    <property type="term" value="F:protein-transporting ATPase activity"/>
    <property type="evidence" value="ECO:0007669"/>
    <property type="project" value="UniProtKB-UniRule"/>
</dbReference>
<sequence length="132" mass="13263">MESVLIVIHLLLVGALVVVVLLQRSEGGALGIGGGGGGGFMSGRSAANLLTRTTAILATGFFLTSLGLTILAGMKSKPSDVLDQVPVVEQNQADPASNADGAPQGGVLDELNKIQESTTGNQPSGPQVPTSQ</sequence>
<dbReference type="AlphaFoldDB" id="A0A1I5FIL3"/>
<keyword evidence="4 12" id="KW-0813">Transport</keyword>
<keyword evidence="9 12" id="KW-0811">Translocation</keyword>
<dbReference type="GO" id="GO:0043952">
    <property type="term" value="P:protein transport by the Sec complex"/>
    <property type="evidence" value="ECO:0007669"/>
    <property type="project" value="TreeGrafter"/>
</dbReference>
<dbReference type="PRINTS" id="PR01651">
    <property type="entry name" value="SECGEXPORT"/>
</dbReference>
<evidence type="ECO:0000256" key="10">
    <source>
        <dbReference type="ARBA" id="ARBA00023136"/>
    </source>
</evidence>
<evidence type="ECO:0000256" key="5">
    <source>
        <dbReference type="ARBA" id="ARBA00022475"/>
    </source>
</evidence>
<dbReference type="PANTHER" id="PTHR34182">
    <property type="entry name" value="PROTEIN-EXPORT MEMBRANE PROTEIN SECG"/>
    <property type="match status" value="1"/>
</dbReference>
<dbReference type="GO" id="GO:0005886">
    <property type="term" value="C:plasma membrane"/>
    <property type="evidence" value="ECO:0007669"/>
    <property type="project" value="UniProtKB-SubCell"/>
</dbReference>
<evidence type="ECO:0000256" key="2">
    <source>
        <dbReference type="ARBA" id="ARBA00008445"/>
    </source>
</evidence>
<keyword evidence="10 12" id="KW-0472">Membrane</keyword>
<evidence type="ECO:0000256" key="12">
    <source>
        <dbReference type="RuleBase" id="RU365087"/>
    </source>
</evidence>
<comment type="similarity">
    <text evidence="2 12">Belongs to the SecG family.</text>
</comment>
<evidence type="ECO:0000313" key="15">
    <source>
        <dbReference type="Proteomes" id="UP000199236"/>
    </source>
</evidence>
<protein>
    <recommendedName>
        <fullName evidence="3 12">Protein-export membrane protein SecG</fullName>
    </recommendedName>
</protein>
<organism evidence="14 15">
    <name type="scientific">Cohaesibacter marisflavi</name>
    <dbReference type="NCBI Taxonomy" id="655353"/>
    <lineage>
        <taxon>Bacteria</taxon>
        <taxon>Pseudomonadati</taxon>
        <taxon>Pseudomonadota</taxon>
        <taxon>Alphaproteobacteria</taxon>
        <taxon>Hyphomicrobiales</taxon>
        <taxon>Cohaesibacteraceae</taxon>
    </lineage>
</organism>
<keyword evidence="6 12" id="KW-0812">Transmembrane</keyword>
<evidence type="ECO:0000256" key="9">
    <source>
        <dbReference type="ARBA" id="ARBA00023010"/>
    </source>
</evidence>
<accession>A0A1I5FIL3</accession>
<dbReference type="PANTHER" id="PTHR34182:SF1">
    <property type="entry name" value="PROTEIN-EXPORT MEMBRANE PROTEIN SECG"/>
    <property type="match status" value="1"/>
</dbReference>
<comment type="subcellular location">
    <subcellularLocation>
        <location evidence="1 12">Cell membrane</location>
        <topology evidence="1 12">Multi-pass membrane protein</topology>
    </subcellularLocation>
</comment>
<evidence type="ECO:0000313" key="14">
    <source>
        <dbReference type="EMBL" id="SFO23459.1"/>
    </source>
</evidence>
<dbReference type="STRING" id="655353.SAMN04488056_10453"/>
<name>A0A1I5FIL3_9HYPH</name>
<dbReference type="EMBL" id="FOVR01000004">
    <property type="protein sequence ID" value="SFO23459.1"/>
    <property type="molecule type" value="Genomic_DNA"/>
</dbReference>
<dbReference type="OrthoDB" id="7366942at2"/>
<dbReference type="GO" id="GO:0009306">
    <property type="term" value="P:protein secretion"/>
    <property type="evidence" value="ECO:0007669"/>
    <property type="project" value="UniProtKB-UniRule"/>
</dbReference>
<evidence type="ECO:0000256" key="1">
    <source>
        <dbReference type="ARBA" id="ARBA00004651"/>
    </source>
</evidence>
<dbReference type="InterPro" id="IPR004692">
    <property type="entry name" value="SecG"/>
</dbReference>